<comment type="subcellular location">
    <subcellularLocation>
        <location evidence="1">Cell membrane</location>
    </subcellularLocation>
</comment>
<feature type="transmembrane region" description="Helical" evidence="6">
    <location>
        <begin position="6"/>
        <end position="25"/>
    </location>
</feature>
<dbReference type="Proteomes" id="UP000317366">
    <property type="component" value="Unassembled WGS sequence"/>
</dbReference>
<keyword evidence="5 6" id="KW-0472">Membrane</keyword>
<evidence type="ECO:0000313" key="8">
    <source>
        <dbReference type="EMBL" id="TMQ67170.1"/>
    </source>
</evidence>
<comment type="caution">
    <text evidence="7">The sequence shown here is derived from an EMBL/GenBank/DDBJ whole genome shotgun (WGS) entry which is preliminary data.</text>
</comment>
<keyword evidence="3 6" id="KW-0812">Transmembrane</keyword>
<accession>A0A538SMK1</accession>
<sequence>MNVFFIYAIAAIAAAATLFGAIRFFGHRTGEESDAELFVEPPKIEVLSRTPIGMGRSLVLVQFEGRRILLGLTRGQWTALADLGRTAHPGQEPASTIDAELNRALSADRLRRGRRSS</sequence>
<dbReference type="Pfam" id="PF04347">
    <property type="entry name" value="FliO"/>
    <property type="match status" value="1"/>
</dbReference>
<evidence type="ECO:0000256" key="3">
    <source>
        <dbReference type="ARBA" id="ARBA00022692"/>
    </source>
</evidence>
<evidence type="ECO:0000313" key="9">
    <source>
        <dbReference type="Proteomes" id="UP000317366"/>
    </source>
</evidence>
<dbReference type="AlphaFoldDB" id="A0A538SMK1"/>
<dbReference type="EMBL" id="VBOX01000001">
    <property type="protein sequence ID" value="TMQ67170.1"/>
    <property type="molecule type" value="Genomic_DNA"/>
</dbReference>
<dbReference type="GO" id="GO:0016020">
    <property type="term" value="C:membrane"/>
    <property type="evidence" value="ECO:0007669"/>
    <property type="project" value="InterPro"/>
</dbReference>
<reference evidence="9 10" key="1">
    <citation type="journal article" date="2019" name="Nat. Microbiol.">
        <title>Mediterranean grassland soil C-N compound turnover is dependent on rainfall and depth, and is mediated by genomically divergent microorganisms.</title>
        <authorList>
            <person name="Diamond S."/>
            <person name="Andeer P.F."/>
            <person name="Li Z."/>
            <person name="Crits-Christoph A."/>
            <person name="Burstein D."/>
            <person name="Anantharaman K."/>
            <person name="Lane K.R."/>
            <person name="Thomas B.C."/>
            <person name="Pan C."/>
            <person name="Northen T.R."/>
            <person name="Banfield J.F."/>
        </authorList>
    </citation>
    <scope>NUCLEOTIDE SEQUENCE [LARGE SCALE GENOMIC DNA]</scope>
    <source>
        <strain evidence="7">WS_4</strain>
        <strain evidence="8">WS_7</strain>
    </source>
</reference>
<organism evidence="7 10">
    <name type="scientific">Eiseniibacteriota bacterium</name>
    <dbReference type="NCBI Taxonomy" id="2212470"/>
    <lineage>
        <taxon>Bacteria</taxon>
        <taxon>Candidatus Eiseniibacteriota</taxon>
    </lineage>
</organism>
<keyword evidence="7" id="KW-0969">Cilium</keyword>
<proteinExistence type="predicted"/>
<name>A0A538SMK1_UNCEI</name>
<gene>
    <name evidence="7" type="ORF">E6K74_11815</name>
    <name evidence="8" type="ORF">E6K77_00165</name>
</gene>
<dbReference type="GO" id="GO:0044781">
    <property type="term" value="P:bacterial-type flagellum organization"/>
    <property type="evidence" value="ECO:0007669"/>
    <property type="project" value="InterPro"/>
</dbReference>
<keyword evidence="7" id="KW-0966">Cell projection</keyword>
<dbReference type="EMBL" id="VBOU01000096">
    <property type="protein sequence ID" value="TMQ52587.1"/>
    <property type="molecule type" value="Genomic_DNA"/>
</dbReference>
<protein>
    <submittedName>
        <fullName evidence="7">Flagellar biosynthetic protein FliO</fullName>
    </submittedName>
</protein>
<evidence type="ECO:0000256" key="6">
    <source>
        <dbReference type="SAM" id="Phobius"/>
    </source>
</evidence>
<evidence type="ECO:0000256" key="4">
    <source>
        <dbReference type="ARBA" id="ARBA00022989"/>
    </source>
</evidence>
<evidence type="ECO:0000313" key="10">
    <source>
        <dbReference type="Proteomes" id="UP000319829"/>
    </source>
</evidence>
<keyword evidence="2" id="KW-1003">Cell membrane</keyword>
<dbReference type="Proteomes" id="UP000319829">
    <property type="component" value="Unassembled WGS sequence"/>
</dbReference>
<evidence type="ECO:0000256" key="5">
    <source>
        <dbReference type="ARBA" id="ARBA00023136"/>
    </source>
</evidence>
<keyword evidence="7" id="KW-0282">Flagellum</keyword>
<evidence type="ECO:0000256" key="2">
    <source>
        <dbReference type="ARBA" id="ARBA00022475"/>
    </source>
</evidence>
<evidence type="ECO:0000313" key="7">
    <source>
        <dbReference type="EMBL" id="TMQ52587.1"/>
    </source>
</evidence>
<keyword evidence="4 6" id="KW-1133">Transmembrane helix</keyword>
<dbReference type="InterPro" id="IPR022781">
    <property type="entry name" value="Flagellar_biosynth_FliO"/>
</dbReference>
<evidence type="ECO:0000256" key="1">
    <source>
        <dbReference type="ARBA" id="ARBA00004236"/>
    </source>
</evidence>